<accession>A0A3B0A5T7</accession>
<protein>
    <submittedName>
        <fullName evidence="2">Uncharacterized protein</fullName>
    </submittedName>
</protein>
<dbReference type="EMBL" id="RBAN01000002">
    <property type="protein sequence ID" value="RKN55975.1"/>
    <property type="molecule type" value="Genomic_DNA"/>
</dbReference>
<dbReference type="RefSeq" id="WP_120780158.1">
    <property type="nucleotide sequence ID" value="NZ_JBHLUP010000002.1"/>
</dbReference>
<keyword evidence="1" id="KW-0472">Membrane</keyword>
<keyword evidence="3" id="KW-1185">Reference proteome</keyword>
<feature type="transmembrane region" description="Helical" evidence="1">
    <location>
        <begin position="170"/>
        <end position="190"/>
    </location>
</feature>
<dbReference type="Proteomes" id="UP000279968">
    <property type="component" value="Unassembled WGS sequence"/>
</dbReference>
<keyword evidence="1" id="KW-0812">Transmembrane</keyword>
<dbReference type="AlphaFoldDB" id="A0A3B0A5T7"/>
<keyword evidence="1" id="KW-1133">Transmembrane helix</keyword>
<name>A0A3B0A5T7_9ACTN</name>
<sequence length="194" mass="22348">MTLRTSVTGRSWHRDPDQRPAHWAPAGEFRLYRAWGDLPPEKGLWPRLLAWLLGAWQHLLYIGITERTAPARWAEHMDRQVWAPQVACWERDPRVWRTRVEVEAAEAAAIIAEGPIHNVVHNRPGSVARRRRHLPRHVVRTRLRATGWLGLWFALVALTAVGGVEAGGSWRQTAVISVLVATAVTVWLRWRRRR</sequence>
<proteinExistence type="predicted"/>
<evidence type="ECO:0000313" key="2">
    <source>
        <dbReference type="EMBL" id="RKN55975.1"/>
    </source>
</evidence>
<comment type="caution">
    <text evidence="2">The sequence shown here is derived from an EMBL/GenBank/DDBJ whole genome shotgun (WGS) entry which is preliminary data.</text>
</comment>
<reference evidence="2 3" key="1">
    <citation type="journal article" date="2015" name="Int. J. Syst. Evol. Microbiol.">
        <title>Micromonospora costi sp. nov., isolated from a leaf of Costus speciosus.</title>
        <authorList>
            <person name="Thawai C."/>
        </authorList>
    </citation>
    <scope>NUCLEOTIDE SEQUENCE [LARGE SCALE GENOMIC DNA]</scope>
    <source>
        <strain evidence="2 3">CS1-12</strain>
    </source>
</reference>
<evidence type="ECO:0000313" key="3">
    <source>
        <dbReference type="Proteomes" id="UP000279968"/>
    </source>
</evidence>
<organism evidence="2 3">
    <name type="scientific">Micromonospora costi</name>
    <dbReference type="NCBI Taxonomy" id="1530042"/>
    <lineage>
        <taxon>Bacteria</taxon>
        <taxon>Bacillati</taxon>
        <taxon>Actinomycetota</taxon>
        <taxon>Actinomycetes</taxon>
        <taxon>Micromonosporales</taxon>
        <taxon>Micromonosporaceae</taxon>
        <taxon>Micromonospora</taxon>
    </lineage>
</organism>
<feature type="transmembrane region" description="Helical" evidence="1">
    <location>
        <begin position="145"/>
        <end position="164"/>
    </location>
</feature>
<evidence type="ECO:0000256" key="1">
    <source>
        <dbReference type="SAM" id="Phobius"/>
    </source>
</evidence>
<gene>
    <name evidence="2" type="ORF">D7193_15430</name>
</gene>